<sequence>MTHYNTSCGIGECEPEESSLRCVRGASDGGRGVALVPDE</sequence>
<comment type="caution">
    <text evidence="1">The sequence shown here is derived from an EMBL/GenBank/DDBJ whole genome shotgun (WGS) entry which is preliminary data.</text>
</comment>
<protein>
    <submittedName>
        <fullName evidence="1">Uncharacterized protein</fullName>
    </submittedName>
</protein>
<reference evidence="1 2" key="1">
    <citation type="submission" date="2016-01" db="EMBL/GenBank/DDBJ databases">
        <title>Draft Genome Sequences of Seven Thermophilic Sporeformers Isolated from Foods.</title>
        <authorList>
            <person name="Berendsen E.M."/>
            <person name="Wells-Bennik M.H."/>
            <person name="Krawcyk A.O."/>
            <person name="De Jong A."/>
            <person name="Holsappel S."/>
            <person name="Eijlander R.T."/>
            <person name="Kuipers O.P."/>
        </authorList>
    </citation>
    <scope>NUCLEOTIDE SEQUENCE [LARGE SCALE GENOMIC DNA]</scope>
    <source>
        <strain evidence="1 2">B4135</strain>
    </source>
</reference>
<evidence type="ECO:0000313" key="1">
    <source>
        <dbReference type="EMBL" id="KYD21255.1"/>
    </source>
</evidence>
<gene>
    <name evidence="1" type="ORF">B4135_0591</name>
</gene>
<dbReference type="STRING" id="301148.B4135_0591"/>
<dbReference type="AlphaFoldDB" id="A0A150MA94"/>
<dbReference type="Proteomes" id="UP000075683">
    <property type="component" value="Unassembled WGS sequence"/>
</dbReference>
<accession>A0A150MA94</accession>
<dbReference type="EMBL" id="LQYT01000021">
    <property type="protein sequence ID" value="KYD21255.1"/>
    <property type="molecule type" value="Genomic_DNA"/>
</dbReference>
<organism evidence="1 2">
    <name type="scientific">Caldibacillus debilis</name>
    <dbReference type="NCBI Taxonomy" id="301148"/>
    <lineage>
        <taxon>Bacteria</taxon>
        <taxon>Bacillati</taxon>
        <taxon>Bacillota</taxon>
        <taxon>Bacilli</taxon>
        <taxon>Bacillales</taxon>
        <taxon>Bacillaceae</taxon>
        <taxon>Caldibacillus</taxon>
    </lineage>
</organism>
<evidence type="ECO:0000313" key="2">
    <source>
        <dbReference type="Proteomes" id="UP000075683"/>
    </source>
</evidence>
<proteinExistence type="predicted"/>
<name>A0A150MA94_9BACI</name>